<organism evidence="1 2">
    <name type="scientific">Burkholderia ambifaria MEX-5</name>
    <dbReference type="NCBI Taxonomy" id="396597"/>
    <lineage>
        <taxon>Bacteria</taxon>
        <taxon>Pseudomonadati</taxon>
        <taxon>Pseudomonadota</taxon>
        <taxon>Betaproteobacteria</taxon>
        <taxon>Burkholderiales</taxon>
        <taxon>Burkholderiaceae</taxon>
        <taxon>Burkholderia</taxon>
        <taxon>Burkholderia cepacia complex</taxon>
    </lineage>
</organism>
<dbReference type="EMBL" id="ABLK01000226">
    <property type="protein sequence ID" value="EDT39023.1"/>
    <property type="molecule type" value="Genomic_DNA"/>
</dbReference>
<comment type="caution">
    <text evidence="1">The sequence shown here is derived from an EMBL/GenBank/DDBJ whole genome shotgun (WGS) entry which is preliminary data.</text>
</comment>
<proteinExistence type="predicted"/>
<protein>
    <submittedName>
        <fullName evidence="1">Uncharacterized protein</fullName>
    </submittedName>
</protein>
<gene>
    <name evidence="1" type="ORF">BamMEX5DRAFT_5205</name>
</gene>
<reference evidence="1 2" key="1">
    <citation type="submission" date="2008-03" db="EMBL/GenBank/DDBJ databases">
        <title>Sequencing of the draft genome and assembly of Burkholderia ambifaria MEX-5.</title>
        <authorList>
            <consortium name="US DOE Joint Genome Institute (JGI-PGF)"/>
            <person name="Copeland A."/>
            <person name="Lucas S."/>
            <person name="Lapidus A."/>
            <person name="Glavina del Rio T."/>
            <person name="Dalin E."/>
            <person name="Tice H."/>
            <person name="Bruce D."/>
            <person name="Goodwin L."/>
            <person name="Pitluck S."/>
            <person name="Larimer F."/>
            <person name="Land M.L."/>
            <person name="Hauser L."/>
            <person name="Tiedje J."/>
            <person name="Richardson P."/>
        </authorList>
    </citation>
    <scope>NUCLEOTIDE SEQUENCE [LARGE SCALE GENOMIC DNA]</scope>
    <source>
        <strain evidence="1 2">MEX-5</strain>
    </source>
</reference>
<evidence type="ECO:0000313" key="2">
    <source>
        <dbReference type="Proteomes" id="UP000004814"/>
    </source>
</evidence>
<dbReference type="Proteomes" id="UP000004814">
    <property type="component" value="Unassembled WGS sequence"/>
</dbReference>
<evidence type="ECO:0000313" key="1">
    <source>
        <dbReference type="EMBL" id="EDT39023.1"/>
    </source>
</evidence>
<dbReference type="PATRIC" id="fig|396597.7.peg.2452"/>
<sequence length="205" mass="22982">MNLRFERCLRHCLLCQKLQRAMLFELGYSVGERILIDAAIDWDECIDATLQRQQAFFDAKLPEKIELCDKTLAMIVGGNLAARLRAMSDERGLPLVPRPAIPGLEWIANGRGDFSVGHTLIEVKCAAKRFSASDYRQVAIYWLLSYAAAIEGRGDEWQDFVLLNPRSGLEVSMSFAPFLSAIGSGRTKVDILQLFQSLVGSRLTR</sequence>
<accession>B1TBN9</accession>
<dbReference type="AlphaFoldDB" id="B1TBN9"/>
<name>B1TBN9_9BURK</name>